<reference evidence="1 2" key="1">
    <citation type="submission" date="2021-03" db="EMBL/GenBank/DDBJ databases">
        <title>Genomic Encyclopedia of Type Strains, Phase IV (KMG-IV): sequencing the most valuable type-strain genomes for metagenomic binning, comparative biology and taxonomic classification.</title>
        <authorList>
            <person name="Goeker M."/>
        </authorList>
    </citation>
    <scope>NUCLEOTIDE SEQUENCE [LARGE SCALE GENOMIC DNA]</scope>
    <source>
        <strain evidence="1 2">DSM 24950</strain>
    </source>
</reference>
<organism evidence="1 2">
    <name type="scientific">Paenibacillus aceris</name>
    <dbReference type="NCBI Taxonomy" id="869555"/>
    <lineage>
        <taxon>Bacteria</taxon>
        <taxon>Bacillati</taxon>
        <taxon>Bacillota</taxon>
        <taxon>Bacilli</taxon>
        <taxon>Bacillales</taxon>
        <taxon>Paenibacillaceae</taxon>
        <taxon>Paenibacillus</taxon>
    </lineage>
</organism>
<proteinExistence type="predicted"/>
<accession>A0ABS4I0X8</accession>
<evidence type="ECO:0000313" key="2">
    <source>
        <dbReference type="Proteomes" id="UP001519344"/>
    </source>
</evidence>
<name>A0ABS4I0X8_9BACL</name>
<gene>
    <name evidence="1" type="ORF">J2Z65_003799</name>
</gene>
<keyword evidence="2" id="KW-1185">Reference proteome</keyword>
<protein>
    <submittedName>
        <fullName evidence="1">Uncharacterized protein</fullName>
    </submittedName>
</protein>
<sequence length="33" mass="3730">MTKGIKNNGIQDVLGRLERKTEDAAHIGRRVPR</sequence>
<dbReference type="Proteomes" id="UP001519344">
    <property type="component" value="Unassembled WGS sequence"/>
</dbReference>
<evidence type="ECO:0000313" key="1">
    <source>
        <dbReference type="EMBL" id="MBP1964576.1"/>
    </source>
</evidence>
<dbReference type="EMBL" id="JAGGKV010000009">
    <property type="protein sequence ID" value="MBP1964576.1"/>
    <property type="molecule type" value="Genomic_DNA"/>
</dbReference>
<comment type="caution">
    <text evidence="1">The sequence shown here is derived from an EMBL/GenBank/DDBJ whole genome shotgun (WGS) entry which is preliminary data.</text>
</comment>